<feature type="domain" description="F-box associated beta-propeller type 3" evidence="1">
    <location>
        <begin position="31"/>
        <end position="109"/>
    </location>
</feature>
<sequence>MLAGHKLTHLILVELPRIWFCQRFFLGPINVYNPTTGQIVKLPEVRTNGRKMYARLGYDPVDDQYKVLCVVMARSKAKYWQPEHLVCTVSSSQKQEWRKIENTTGGNYHSVYTERHALMVRYTTELESQE</sequence>
<dbReference type="PANTHER" id="PTHR31111:SF98">
    <property type="entry name" value="F-BOX ASSOCIATED UBIQUITINATION EFFECTOR FAMILY PROTEIN-RELATED"/>
    <property type="match status" value="1"/>
</dbReference>
<protein>
    <submittedName>
        <fullName evidence="2">(rape) hypothetical protein</fullName>
    </submittedName>
</protein>
<dbReference type="Pfam" id="PF08268">
    <property type="entry name" value="FBA_3"/>
    <property type="match status" value="1"/>
</dbReference>
<evidence type="ECO:0000259" key="1">
    <source>
        <dbReference type="Pfam" id="PF08268"/>
    </source>
</evidence>
<dbReference type="InterPro" id="IPR013187">
    <property type="entry name" value="F-box-assoc_dom_typ3"/>
</dbReference>
<dbReference type="EMBL" id="HG994361">
    <property type="protein sequence ID" value="CAF2190204.1"/>
    <property type="molecule type" value="Genomic_DNA"/>
</dbReference>
<proteinExistence type="predicted"/>
<name>A0A816Z8L2_BRANA</name>
<evidence type="ECO:0000313" key="2">
    <source>
        <dbReference type="EMBL" id="CAF2190204.1"/>
    </source>
</evidence>
<reference evidence="2" key="1">
    <citation type="submission" date="2021-01" db="EMBL/GenBank/DDBJ databases">
        <authorList>
            <consortium name="Genoscope - CEA"/>
            <person name="William W."/>
        </authorList>
    </citation>
    <scope>NUCLEOTIDE SEQUENCE</scope>
</reference>
<dbReference type="InterPro" id="IPR017451">
    <property type="entry name" value="F-box-assoc_interact_dom"/>
</dbReference>
<dbReference type="NCBIfam" id="TIGR01640">
    <property type="entry name" value="F_box_assoc_1"/>
    <property type="match status" value="1"/>
</dbReference>
<dbReference type="PANTHER" id="PTHR31111">
    <property type="entry name" value="BNAA05G37150D PROTEIN-RELATED"/>
    <property type="match status" value="1"/>
</dbReference>
<dbReference type="AlphaFoldDB" id="A0A816Z8L2"/>
<accession>A0A816Z8L2</accession>
<dbReference type="Proteomes" id="UP001295469">
    <property type="component" value="Chromosome A07"/>
</dbReference>
<gene>
    <name evidence="2" type="ORF">DARMORV10_A07P34430.1</name>
</gene>
<organism evidence="2">
    <name type="scientific">Brassica napus</name>
    <name type="common">Rape</name>
    <dbReference type="NCBI Taxonomy" id="3708"/>
    <lineage>
        <taxon>Eukaryota</taxon>
        <taxon>Viridiplantae</taxon>
        <taxon>Streptophyta</taxon>
        <taxon>Embryophyta</taxon>
        <taxon>Tracheophyta</taxon>
        <taxon>Spermatophyta</taxon>
        <taxon>Magnoliopsida</taxon>
        <taxon>eudicotyledons</taxon>
        <taxon>Gunneridae</taxon>
        <taxon>Pentapetalae</taxon>
        <taxon>rosids</taxon>
        <taxon>malvids</taxon>
        <taxon>Brassicales</taxon>
        <taxon>Brassicaceae</taxon>
        <taxon>Brassiceae</taxon>
        <taxon>Brassica</taxon>
    </lineage>
</organism>